<dbReference type="PROSITE" id="PS51085">
    <property type="entry name" value="2FE2S_FER_2"/>
    <property type="match status" value="1"/>
</dbReference>
<accession>A0A0S2UNS1</accession>
<organism evidence="2">
    <name type="scientific">Stutzerimonas stutzeri</name>
    <name type="common">Pseudomonas stutzeri</name>
    <dbReference type="NCBI Taxonomy" id="316"/>
    <lineage>
        <taxon>Bacteria</taxon>
        <taxon>Pseudomonadati</taxon>
        <taxon>Pseudomonadota</taxon>
        <taxon>Gammaproteobacteria</taxon>
        <taxon>Pseudomonadales</taxon>
        <taxon>Pseudomonadaceae</taxon>
        <taxon>Stutzerimonas</taxon>
    </lineage>
</organism>
<dbReference type="InterPro" id="IPR036010">
    <property type="entry name" value="2Fe-2S_ferredoxin-like_sf"/>
</dbReference>
<proteinExistence type="predicted"/>
<dbReference type="GO" id="GO:0051537">
    <property type="term" value="F:2 iron, 2 sulfur cluster binding"/>
    <property type="evidence" value="ECO:0007669"/>
    <property type="project" value="InterPro"/>
</dbReference>
<protein>
    <submittedName>
        <fullName evidence="2">Ferredoxin XylT</fullName>
    </submittedName>
</protein>
<evidence type="ECO:0000313" key="2">
    <source>
        <dbReference type="EMBL" id="ALP69137.1"/>
    </source>
</evidence>
<dbReference type="InterPro" id="IPR001041">
    <property type="entry name" value="2Fe-2S_ferredoxin-type"/>
</dbReference>
<evidence type="ECO:0000259" key="1">
    <source>
        <dbReference type="PROSITE" id="PS51085"/>
    </source>
</evidence>
<dbReference type="AlphaFoldDB" id="A0A0S2UNS1"/>
<name>A0A0S2UNS1_STUST</name>
<dbReference type="EMBL" id="KT935509">
    <property type="protein sequence ID" value="ALP69137.1"/>
    <property type="molecule type" value="Genomic_DNA"/>
</dbReference>
<dbReference type="InterPro" id="IPR012675">
    <property type="entry name" value="Beta-grasp_dom_sf"/>
</dbReference>
<sequence>MNSAGYEVCEVLSGQSFRCAEGQSVLRAMEAQGKRCIPVGCRGGGCGLCKVHVLHGNYRRGRMSCHHVPPELESQGLALACQVFPQSDLSIECLRRNSEGDKNNR</sequence>
<dbReference type="Gene3D" id="3.10.20.30">
    <property type="match status" value="1"/>
</dbReference>
<dbReference type="InterPro" id="IPR006058">
    <property type="entry name" value="2Fe2S_fd_BS"/>
</dbReference>
<reference evidence="2" key="1">
    <citation type="journal article" date="2016" name="Gene">
        <title>Functional redundancy in phenol and toluene degradation in Pseudomonas stutzeri strains isolated from the Baltic Sea.</title>
        <authorList>
            <person name="Heinaru E."/>
            <person name="Naanuri E."/>
            <person name="Grunbach M."/>
            <person name="Joesaar M."/>
            <person name="Heinaru A."/>
        </authorList>
    </citation>
    <scope>NUCLEOTIDE SEQUENCE</scope>
    <source>
        <strain evidence="2">2A20</strain>
    </source>
</reference>
<dbReference type="Pfam" id="PF00111">
    <property type="entry name" value="Fer2"/>
    <property type="match status" value="1"/>
</dbReference>
<dbReference type="SUPFAM" id="SSF54292">
    <property type="entry name" value="2Fe-2S ferredoxin-like"/>
    <property type="match status" value="1"/>
</dbReference>
<feature type="domain" description="2Fe-2S ferredoxin-type" evidence="1">
    <location>
        <begin position="6"/>
        <end position="97"/>
    </location>
</feature>
<dbReference type="CDD" id="cd00207">
    <property type="entry name" value="fer2"/>
    <property type="match status" value="1"/>
</dbReference>
<dbReference type="PROSITE" id="PS00197">
    <property type="entry name" value="2FE2S_FER_1"/>
    <property type="match status" value="1"/>
</dbReference>
<dbReference type="RefSeq" id="WP_242100840.1">
    <property type="nucleotide sequence ID" value="NZ_CP062162.1"/>
</dbReference>